<dbReference type="AlphaFoldDB" id="A0AAW0UCH5"/>
<evidence type="ECO:0000256" key="1">
    <source>
        <dbReference type="SAM" id="Coils"/>
    </source>
</evidence>
<evidence type="ECO:0000313" key="3">
    <source>
        <dbReference type="EMBL" id="KAK8397828.1"/>
    </source>
</evidence>
<proteinExistence type="predicted"/>
<reference evidence="3 4" key="1">
    <citation type="submission" date="2023-03" db="EMBL/GenBank/DDBJ databases">
        <title>High-quality genome of Scylla paramamosain provides insights in environmental adaptation.</title>
        <authorList>
            <person name="Zhang L."/>
        </authorList>
    </citation>
    <scope>NUCLEOTIDE SEQUENCE [LARGE SCALE GENOMIC DNA]</scope>
    <source>
        <strain evidence="3">LZ_2023a</strain>
        <tissue evidence="3">Muscle</tissue>
    </source>
</reference>
<dbReference type="Proteomes" id="UP001487740">
    <property type="component" value="Unassembled WGS sequence"/>
</dbReference>
<feature type="coiled-coil region" evidence="1">
    <location>
        <begin position="244"/>
        <end position="292"/>
    </location>
</feature>
<keyword evidence="4" id="KW-1185">Reference proteome</keyword>
<name>A0AAW0UCH5_SCYPA</name>
<protein>
    <submittedName>
        <fullName evidence="3">Uncharacterized protein</fullName>
    </submittedName>
</protein>
<evidence type="ECO:0000313" key="4">
    <source>
        <dbReference type="Proteomes" id="UP001487740"/>
    </source>
</evidence>
<sequence>MGNAEFPYVYRLLFSSYSTGGGGGGIGERERLVLEVTKFYRERNRLARIHRKAELRVLTSLRRRRQSRDGATEEVDEDEEESAEMGQVDWVSQATQAREALVEADRAAQAQELHYRLLLEEARGNTATTAKQVSASMEKFTEDQRQLVKRSFSSLPPERDRQNVVENLLNRQKQAQEQIKQARTSYYSLLLRKQQEEKELKENQEHYDDQVCVSDMVRLVVETEAFTEETSIQENSISVHQASLRQMAEKLTKLCQQKDDFEESITKVKETLNSLSKQLTEERNKLRDLSKMQAKTQLLVRTLQPSSRLLLDPVLARDLEEKLAVKHKLEDEISRLKQVCGREVRD</sequence>
<feature type="region of interest" description="Disordered" evidence="2">
    <location>
        <begin position="66"/>
        <end position="87"/>
    </location>
</feature>
<comment type="caution">
    <text evidence="3">The sequence shown here is derived from an EMBL/GenBank/DDBJ whole genome shotgun (WGS) entry which is preliminary data.</text>
</comment>
<evidence type="ECO:0000256" key="2">
    <source>
        <dbReference type="SAM" id="MobiDB-lite"/>
    </source>
</evidence>
<accession>A0AAW0UCH5</accession>
<gene>
    <name evidence="3" type="ORF">O3P69_004553</name>
</gene>
<feature type="coiled-coil region" evidence="1">
    <location>
        <begin position="165"/>
        <end position="210"/>
    </location>
</feature>
<organism evidence="3 4">
    <name type="scientific">Scylla paramamosain</name>
    <name type="common">Mud crab</name>
    <dbReference type="NCBI Taxonomy" id="85552"/>
    <lineage>
        <taxon>Eukaryota</taxon>
        <taxon>Metazoa</taxon>
        <taxon>Ecdysozoa</taxon>
        <taxon>Arthropoda</taxon>
        <taxon>Crustacea</taxon>
        <taxon>Multicrustacea</taxon>
        <taxon>Malacostraca</taxon>
        <taxon>Eumalacostraca</taxon>
        <taxon>Eucarida</taxon>
        <taxon>Decapoda</taxon>
        <taxon>Pleocyemata</taxon>
        <taxon>Brachyura</taxon>
        <taxon>Eubrachyura</taxon>
        <taxon>Portunoidea</taxon>
        <taxon>Portunidae</taxon>
        <taxon>Portuninae</taxon>
        <taxon>Scylla</taxon>
    </lineage>
</organism>
<keyword evidence="1" id="KW-0175">Coiled coil</keyword>
<dbReference type="EMBL" id="JARAKH010000013">
    <property type="protein sequence ID" value="KAK8397828.1"/>
    <property type="molecule type" value="Genomic_DNA"/>
</dbReference>
<feature type="compositionally biased region" description="Acidic residues" evidence="2">
    <location>
        <begin position="72"/>
        <end position="83"/>
    </location>
</feature>